<dbReference type="GO" id="GO:0004326">
    <property type="term" value="F:tetrahydrofolylpolyglutamate synthase activity"/>
    <property type="evidence" value="ECO:0007669"/>
    <property type="project" value="InterPro"/>
</dbReference>
<keyword evidence="5 11" id="KW-0547">Nucleotide-binding</keyword>
<dbReference type="PANTHER" id="PTHR23135">
    <property type="entry name" value="MUR LIGASE FAMILY MEMBER"/>
    <property type="match status" value="1"/>
</dbReference>
<dbReference type="GO" id="GO:0009252">
    <property type="term" value="P:peptidoglycan biosynthetic process"/>
    <property type="evidence" value="ECO:0007669"/>
    <property type="project" value="UniProtKB-UniRule"/>
</dbReference>
<comment type="similarity">
    <text evidence="1 11">Belongs to the MurCDEF family. MurE subfamily.</text>
</comment>
<dbReference type="GO" id="GO:0008765">
    <property type="term" value="F:UDP-N-acetylmuramoylalanyl-D-glutamate-2,6-diaminopimelate ligase activity"/>
    <property type="evidence" value="ECO:0007669"/>
    <property type="project" value="UniProtKB-UniRule"/>
</dbReference>
<dbReference type="NCBIfam" id="NF001126">
    <property type="entry name" value="PRK00139.1-4"/>
    <property type="match status" value="1"/>
</dbReference>
<evidence type="ECO:0000313" key="16">
    <source>
        <dbReference type="EMBL" id="KIH77944.1"/>
    </source>
</evidence>
<feature type="binding site" evidence="11">
    <location>
        <begin position="156"/>
        <end position="157"/>
    </location>
    <ligand>
        <name>UDP-N-acetyl-alpha-D-muramoyl-L-alanyl-D-glutamate</name>
        <dbReference type="ChEBI" id="CHEBI:83900"/>
    </ligand>
</feature>
<dbReference type="InterPro" id="IPR004101">
    <property type="entry name" value="Mur_ligase_C"/>
</dbReference>
<dbReference type="Pfam" id="PF02875">
    <property type="entry name" value="Mur_ligase_C"/>
    <property type="match status" value="1"/>
</dbReference>
<evidence type="ECO:0000256" key="3">
    <source>
        <dbReference type="ARBA" id="ARBA00022598"/>
    </source>
</evidence>
<comment type="pathway">
    <text evidence="11 12">Cell wall biogenesis; peptidoglycan biosynthesis.</text>
</comment>
<dbReference type="Gene3D" id="3.40.1190.10">
    <property type="entry name" value="Mur-like, catalytic domain"/>
    <property type="match status" value="1"/>
</dbReference>
<dbReference type="InterPro" id="IPR013221">
    <property type="entry name" value="Mur_ligase_cen"/>
</dbReference>
<evidence type="ECO:0000256" key="8">
    <source>
        <dbReference type="ARBA" id="ARBA00022984"/>
    </source>
</evidence>
<comment type="caution">
    <text evidence="11">Lacks conserved residue(s) required for the propagation of feature annotation.</text>
</comment>
<protein>
    <recommendedName>
        <fullName evidence="11">UDP-N-acetylmuramoyl-L-alanyl-D-glutamate--2,6-diaminopimelate ligase</fullName>
        <ecNumber evidence="11">6.3.2.13</ecNumber>
    </recommendedName>
    <alternativeName>
        <fullName evidence="11">Meso-A2pm-adding enzyme</fullName>
    </alternativeName>
    <alternativeName>
        <fullName evidence="11">Meso-diaminopimelate-adding enzyme</fullName>
    </alternativeName>
    <alternativeName>
        <fullName evidence="11">UDP-MurNAc-L-Ala-D-Glu:meso-diaminopimelate ligase</fullName>
    </alternativeName>
    <alternativeName>
        <fullName evidence="11">UDP-MurNAc-tripeptide synthetase</fullName>
    </alternativeName>
    <alternativeName>
        <fullName evidence="11">UDP-N-acetylmuramyl-tripeptide synthetase</fullName>
    </alternativeName>
</protein>
<keyword evidence="8 11" id="KW-0573">Peptidoglycan synthesis</keyword>
<dbReference type="GO" id="GO:0005524">
    <property type="term" value="F:ATP binding"/>
    <property type="evidence" value="ECO:0007669"/>
    <property type="project" value="UniProtKB-UniRule"/>
</dbReference>
<dbReference type="SUPFAM" id="SSF53623">
    <property type="entry name" value="MurD-like peptide ligases, catalytic domain"/>
    <property type="match status" value="1"/>
</dbReference>
<feature type="binding site" evidence="11">
    <location>
        <position position="478"/>
    </location>
    <ligand>
        <name>meso-2,6-diaminopimelate</name>
        <dbReference type="ChEBI" id="CHEBI:57791"/>
    </ligand>
</feature>
<keyword evidence="2 11" id="KW-0963">Cytoplasm</keyword>
<dbReference type="GO" id="GO:0071555">
    <property type="term" value="P:cell wall organization"/>
    <property type="evidence" value="ECO:0007669"/>
    <property type="project" value="UniProtKB-KW"/>
</dbReference>
<dbReference type="Gene3D" id="3.90.190.20">
    <property type="entry name" value="Mur ligase, C-terminal domain"/>
    <property type="match status" value="1"/>
</dbReference>
<dbReference type="NCBIfam" id="NF001124">
    <property type="entry name" value="PRK00139.1-2"/>
    <property type="match status" value="1"/>
</dbReference>
<feature type="binding site" evidence="11">
    <location>
        <position position="189"/>
    </location>
    <ligand>
        <name>UDP-N-acetyl-alpha-D-muramoyl-L-alanyl-D-glutamate</name>
        <dbReference type="ChEBI" id="CHEBI:83900"/>
    </ligand>
</feature>
<comment type="cofactor">
    <cofactor evidence="11">
        <name>Mg(2+)</name>
        <dbReference type="ChEBI" id="CHEBI:18420"/>
    </cofactor>
</comment>
<dbReference type="Gene3D" id="3.40.1390.10">
    <property type="entry name" value="MurE/MurF, N-terminal domain"/>
    <property type="match status" value="1"/>
</dbReference>
<feature type="binding site" evidence="11">
    <location>
        <position position="183"/>
    </location>
    <ligand>
        <name>UDP-N-acetyl-alpha-D-muramoyl-L-alanyl-D-glutamate</name>
        <dbReference type="ChEBI" id="CHEBI:83900"/>
    </ligand>
</feature>
<feature type="binding site" evidence="11">
    <location>
        <position position="34"/>
    </location>
    <ligand>
        <name>UDP-N-acetyl-alpha-D-muramoyl-L-alanyl-D-glutamate</name>
        <dbReference type="ChEBI" id="CHEBI:83900"/>
    </ligand>
</feature>
<dbReference type="AlphaFoldDB" id="A0A0C2DWU7"/>
<comment type="caution">
    <text evidence="16">The sequence shown here is derived from an EMBL/GenBank/DDBJ whole genome shotgun (WGS) entry which is preliminary data.</text>
</comment>
<feature type="binding site" evidence="11">
    <location>
        <position position="384"/>
    </location>
    <ligand>
        <name>meso-2,6-diaminopimelate</name>
        <dbReference type="ChEBI" id="CHEBI:57791"/>
    </ligand>
</feature>
<sequence>MPDSVKLSRLFPGLFAAAQPGLPDVPVKALCHDSRKVEPGSVFFALRGGQADGHSFISQAIGRGAVAVVMEEAQDLPAPVVGLVVPDSRAALAEAARVFFADPSTGMSVVAVTGTNGKTTTTWLLESILSVAGHHPAVIGTVNYRFGNQRLKAPHTTPEALEMLKIVREFRDKGADSLVLEVSSHALEQRRADGIHFGVGVFTNLTPEHLDYHGDMETYFAGKKRLFTELLPRDGGRAVIHVGDPYGRRLAREISGALTCGCGETADVRPLSMDLSLEGIRGRVHTPGGILELESALLGQFNLENLLCAVAAATALELPIPAIEEGIRRAPQVPGRLERVANTRGAVILIDYAHTGDALEKALDAVRRLRPRRIITVFGCGGDRDRAKRPVMGEVAARLSDLVVVTSDNPRSEEPREIIAAIIPGLRLAGVPELSVAELRHTDGRGYTIELDRRRAIDLAVSLLAPGDLLLVAGKGHEDYQIVGGERFHFDDCEEVKRALGEQEVS</sequence>
<dbReference type="GO" id="GO:0008360">
    <property type="term" value="P:regulation of cell shape"/>
    <property type="evidence" value="ECO:0007669"/>
    <property type="project" value="UniProtKB-KW"/>
</dbReference>
<feature type="domain" description="Mur ligase C-terminal" evidence="14">
    <location>
        <begin position="335"/>
        <end position="476"/>
    </location>
</feature>
<feature type="domain" description="Mur ligase N-terminal catalytic" evidence="13">
    <location>
        <begin position="28"/>
        <end position="98"/>
    </location>
</feature>
<dbReference type="Pfam" id="PF01225">
    <property type="entry name" value="Mur_ligase"/>
    <property type="match status" value="1"/>
</dbReference>
<dbReference type="NCBIfam" id="TIGR01085">
    <property type="entry name" value="murE"/>
    <property type="match status" value="1"/>
</dbReference>
<keyword evidence="10 11" id="KW-0961">Cell wall biogenesis/degradation</keyword>
<dbReference type="GO" id="GO:0051301">
    <property type="term" value="P:cell division"/>
    <property type="evidence" value="ECO:0007669"/>
    <property type="project" value="UniProtKB-KW"/>
</dbReference>
<name>A0A0C2DWU7_9BACT</name>
<feature type="binding site" evidence="11">
    <location>
        <begin position="408"/>
        <end position="411"/>
    </location>
    <ligand>
        <name>meso-2,6-diaminopimelate</name>
        <dbReference type="ChEBI" id="CHEBI:57791"/>
    </ligand>
</feature>
<comment type="PTM">
    <text evidence="11">Carboxylation is probably crucial for Mg(2+) binding and, consequently, for the gamma-phosphate positioning of ATP.</text>
</comment>
<dbReference type="InterPro" id="IPR035911">
    <property type="entry name" value="MurE/MurF_N"/>
</dbReference>
<dbReference type="SUPFAM" id="SSF53244">
    <property type="entry name" value="MurD-like peptide ligases, peptide-binding domain"/>
    <property type="match status" value="1"/>
</dbReference>
<evidence type="ECO:0000313" key="17">
    <source>
        <dbReference type="Proteomes" id="UP000035068"/>
    </source>
</evidence>
<comment type="function">
    <text evidence="11">Catalyzes the addition of meso-diaminopimelic acid to the nucleotide precursor UDP-N-acetylmuramoyl-L-alanyl-D-glutamate (UMAG) in the biosynthesis of bacterial cell-wall peptidoglycan.</text>
</comment>
<evidence type="ECO:0000256" key="6">
    <source>
        <dbReference type="ARBA" id="ARBA00022840"/>
    </source>
</evidence>
<dbReference type="GO" id="GO:0005737">
    <property type="term" value="C:cytoplasm"/>
    <property type="evidence" value="ECO:0007669"/>
    <property type="project" value="UniProtKB-SubCell"/>
</dbReference>
<proteinExistence type="inferred from homology"/>
<evidence type="ECO:0000256" key="7">
    <source>
        <dbReference type="ARBA" id="ARBA00022960"/>
    </source>
</evidence>
<feature type="binding site" evidence="11">
    <location>
        <position position="191"/>
    </location>
    <ligand>
        <name>UDP-N-acetyl-alpha-D-muramoyl-L-alanyl-D-glutamate</name>
        <dbReference type="ChEBI" id="CHEBI:83900"/>
    </ligand>
</feature>
<reference evidence="16 17" key="1">
    <citation type="submission" date="2014-12" db="EMBL/GenBank/DDBJ databases">
        <title>Genomes of Geoalkalibacter ferrihydriticus and Geoalkalibacter subterraneus, two haloalkaliphilic metal-reducing members of the Geobacteraceae.</title>
        <authorList>
            <person name="Badalamenti J.P."/>
            <person name="Torres C.I."/>
            <person name="Krajmalnik-Brown R."/>
            <person name="Bond D.R."/>
        </authorList>
    </citation>
    <scope>NUCLEOTIDE SEQUENCE [LARGE SCALE GENOMIC DNA]</scope>
    <source>
        <strain evidence="16 17">DSM 17813</strain>
    </source>
</reference>
<dbReference type="HAMAP" id="MF_00208">
    <property type="entry name" value="MurE"/>
    <property type="match status" value="1"/>
</dbReference>
<keyword evidence="17" id="KW-1185">Reference proteome</keyword>
<feature type="modified residue" description="N6-carboxylysine" evidence="11">
    <location>
        <position position="223"/>
    </location>
</feature>
<keyword evidence="4 11" id="KW-0132">Cell division</keyword>
<comment type="subcellular location">
    <subcellularLocation>
        <location evidence="11 12">Cytoplasm</location>
    </subcellularLocation>
</comment>
<dbReference type="UniPathway" id="UPA00219"/>
<dbReference type="EMBL" id="JWJD01000001">
    <property type="protein sequence ID" value="KIH77944.1"/>
    <property type="molecule type" value="Genomic_DNA"/>
</dbReference>
<evidence type="ECO:0000259" key="15">
    <source>
        <dbReference type="Pfam" id="PF08245"/>
    </source>
</evidence>
<dbReference type="InterPro" id="IPR000713">
    <property type="entry name" value="Mur_ligase_N"/>
</dbReference>
<evidence type="ECO:0000256" key="4">
    <source>
        <dbReference type="ARBA" id="ARBA00022618"/>
    </source>
</evidence>
<dbReference type="PANTHER" id="PTHR23135:SF4">
    <property type="entry name" value="UDP-N-ACETYLMURAMOYL-L-ALANYL-D-GLUTAMATE--2,6-DIAMINOPIMELATE LIGASE MURE HOMOLOG, CHLOROPLASTIC"/>
    <property type="match status" value="1"/>
</dbReference>
<dbReference type="Proteomes" id="UP000035068">
    <property type="component" value="Unassembled WGS sequence"/>
</dbReference>
<dbReference type="EC" id="6.3.2.13" evidence="11"/>
<dbReference type="InterPro" id="IPR018109">
    <property type="entry name" value="Folylpolyglutamate_synth_CS"/>
</dbReference>
<keyword evidence="11" id="KW-0460">Magnesium</keyword>
<dbReference type="PROSITE" id="PS01011">
    <property type="entry name" value="FOLYLPOLYGLU_SYNT_1"/>
    <property type="match status" value="1"/>
</dbReference>
<keyword evidence="9 11" id="KW-0131">Cell cycle</keyword>
<keyword evidence="6 11" id="KW-0067">ATP-binding</keyword>
<gene>
    <name evidence="11" type="primary">murE</name>
    <name evidence="16" type="ORF">GFER_04860</name>
</gene>
<dbReference type="RefSeq" id="WP_040096549.1">
    <property type="nucleotide sequence ID" value="NZ_JWJD01000001.1"/>
</dbReference>
<feature type="short sequence motif" description="Meso-diaminopimelate recognition motif" evidence="11">
    <location>
        <begin position="408"/>
        <end position="411"/>
    </location>
</feature>
<dbReference type="SUPFAM" id="SSF63418">
    <property type="entry name" value="MurE/MurF N-terminal domain"/>
    <property type="match status" value="1"/>
</dbReference>
<evidence type="ECO:0000256" key="10">
    <source>
        <dbReference type="ARBA" id="ARBA00023316"/>
    </source>
</evidence>
<comment type="catalytic activity">
    <reaction evidence="11">
        <text>UDP-N-acetyl-alpha-D-muramoyl-L-alanyl-D-glutamate + meso-2,6-diaminopimelate + ATP = UDP-N-acetyl-alpha-D-muramoyl-L-alanyl-gamma-D-glutamyl-meso-2,6-diaminopimelate + ADP + phosphate + H(+)</text>
        <dbReference type="Rhea" id="RHEA:23676"/>
        <dbReference type="ChEBI" id="CHEBI:15378"/>
        <dbReference type="ChEBI" id="CHEBI:30616"/>
        <dbReference type="ChEBI" id="CHEBI:43474"/>
        <dbReference type="ChEBI" id="CHEBI:57791"/>
        <dbReference type="ChEBI" id="CHEBI:83900"/>
        <dbReference type="ChEBI" id="CHEBI:83905"/>
        <dbReference type="ChEBI" id="CHEBI:456216"/>
        <dbReference type="EC" id="6.3.2.13"/>
    </reaction>
</comment>
<keyword evidence="7 11" id="KW-0133">Cell shape</keyword>
<dbReference type="Pfam" id="PF08245">
    <property type="entry name" value="Mur_ligase_M"/>
    <property type="match status" value="1"/>
</dbReference>
<evidence type="ECO:0000256" key="11">
    <source>
        <dbReference type="HAMAP-Rule" id="MF_00208"/>
    </source>
</evidence>
<evidence type="ECO:0000259" key="14">
    <source>
        <dbReference type="Pfam" id="PF02875"/>
    </source>
</evidence>
<evidence type="ECO:0000256" key="12">
    <source>
        <dbReference type="RuleBase" id="RU004135"/>
    </source>
</evidence>
<evidence type="ECO:0000259" key="13">
    <source>
        <dbReference type="Pfam" id="PF01225"/>
    </source>
</evidence>
<evidence type="ECO:0000256" key="5">
    <source>
        <dbReference type="ARBA" id="ARBA00022741"/>
    </source>
</evidence>
<evidence type="ECO:0000256" key="9">
    <source>
        <dbReference type="ARBA" id="ARBA00023306"/>
    </source>
</evidence>
<keyword evidence="3 11" id="KW-0436">Ligase</keyword>
<dbReference type="InterPro" id="IPR036565">
    <property type="entry name" value="Mur-like_cat_sf"/>
</dbReference>
<dbReference type="InterPro" id="IPR036615">
    <property type="entry name" value="Mur_ligase_C_dom_sf"/>
</dbReference>
<dbReference type="GO" id="GO:0000287">
    <property type="term" value="F:magnesium ion binding"/>
    <property type="evidence" value="ECO:0007669"/>
    <property type="project" value="UniProtKB-UniRule"/>
</dbReference>
<evidence type="ECO:0000256" key="2">
    <source>
        <dbReference type="ARBA" id="ARBA00022490"/>
    </source>
</evidence>
<accession>A0A0C2DWU7</accession>
<feature type="domain" description="Mur ligase central" evidence="15">
    <location>
        <begin position="112"/>
        <end position="313"/>
    </location>
</feature>
<dbReference type="InterPro" id="IPR005761">
    <property type="entry name" value="UDP-N-AcMur-Glu-dNH2Pim_ligase"/>
</dbReference>
<organism evidence="16 17">
    <name type="scientific">Geoalkalibacter ferrihydriticus DSM 17813</name>
    <dbReference type="NCBI Taxonomy" id="1121915"/>
    <lineage>
        <taxon>Bacteria</taxon>
        <taxon>Pseudomonadati</taxon>
        <taxon>Thermodesulfobacteriota</taxon>
        <taxon>Desulfuromonadia</taxon>
        <taxon>Desulfuromonadales</taxon>
        <taxon>Geoalkalibacteraceae</taxon>
        <taxon>Geoalkalibacter</taxon>
    </lineage>
</organism>
<evidence type="ECO:0000256" key="1">
    <source>
        <dbReference type="ARBA" id="ARBA00005898"/>
    </source>
</evidence>
<feature type="binding site" evidence="11">
    <location>
        <position position="474"/>
    </location>
    <ligand>
        <name>meso-2,6-diaminopimelate</name>
        <dbReference type="ChEBI" id="CHEBI:57791"/>
    </ligand>
</feature>
<feature type="binding site" evidence="11">
    <location>
        <begin position="114"/>
        <end position="120"/>
    </location>
    <ligand>
        <name>ATP</name>
        <dbReference type="ChEBI" id="CHEBI:30616"/>
    </ligand>
</feature>